<dbReference type="Pfam" id="PF04542">
    <property type="entry name" value="Sigma70_r2"/>
    <property type="match status" value="1"/>
</dbReference>
<evidence type="ECO:0000259" key="5">
    <source>
        <dbReference type="Pfam" id="PF04542"/>
    </source>
</evidence>
<dbReference type="PANTHER" id="PTHR43133">
    <property type="entry name" value="RNA POLYMERASE ECF-TYPE SIGMA FACTO"/>
    <property type="match status" value="1"/>
</dbReference>
<dbReference type="InterPro" id="IPR036388">
    <property type="entry name" value="WH-like_DNA-bd_sf"/>
</dbReference>
<keyword evidence="8" id="KW-1185">Reference proteome</keyword>
<dbReference type="InterPro" id="IPR013325">
    <property type="entry name" value="RNA_pol_sigma_r2"/>
</dbReference>
<evidence type="ECO:0000256" key="4">
    <source>
        <dbReference type="ARBA" id="ARBA00023163"/>
    </source>
</evidence>
<dbReference type="InterPro" id="IPR014284">
    <property type="entry name" value="RNA_pol_sigma-70_dom"/>
</dbReference>
<accession>A0ABZ2YL52</accession>
<evidence type="ECO:0000259" key="6">
    <source>
        <dbReference type="Pfam" id="PF08281"/>
    </source>
</evidence>
<dbReference type="RefSeq" id="WP_341834627.1">
    <property type="nucleotide sequence ID" value="NZ_CP149822.1"/>
</dbReference>
<dbReference type="Gene3D" id="1.10.1740.10">
    <property type="match status" value="1"/>
</dbReference>
<dbReference type="Pfam" id="PF08281">
    <property type="entry name" value="Sigma70_r4_2"/>
    <property type="match status" value="1"/>
</dbReference>
<dbReference type="InterPro" id="IPR013324">
    <property type="entry name" value="RNA_pol_sigma_r3/r4-like"/>
</dbReference>
<dbReference type="SUPFAM" id="SSF88659">
    <property type="entry name" value="Sigma3 and sigma4 domains of RNA polymerase sigma factors"/>
    <property type="match status" value="1"/>
</dbReference>
<dbReference type="PANTHER" id="PTHR43133:SF46">
    <property type="entry name" value="RNA POLYMERASE SIGMA-70 FACTOR ECF SUBFAMILY"/>
    <property type="match status" value="1"/>
</dbReference>
<feature type="domain" description="RNA polymerase sigma factor 70 region 4 type 2" evidence="6">
    <location>
        <begin position="127"/>
        <end position="177"/>
    </location>
</feature>
<evidence type="ECO:0000256" key="3">
    <source>
        <dbReference type="ARBA" id="ARBA00023082"/>
    </source>
</evidence>
<dbReference type="InterPro" id="IPR014327">
    <property type="entry name" value="RNA_pol_sigma70_bacteroid"/>
</dbReference>
<comment type="similarity">
    <text evidence="1">Belongs to the sigma-70 factor family. ECF subfamily.</text>
</comment>
<keyword evidence="4" id="KW-0804">Transcription</keyword>
<feature type="domain" description="RNA polymerase sigma-70 region 2" evidence="5">
    <location>
        <begin position="26"/>
        <end position="92"/>
    </location>
</feature>
<dbReference type="Gene3D" id="1.10.10.10">
    <property type="entry name" value="Winged helix-like DNA-binding domain superfamily/Winged helix DNA-binding domain"/>
    <property type="match status" value="1"/>
</dbReference>
<reference evidence="8" key="1">
    <citation type="submission" date="2024-03" db="EMBL/GenBank/DDBJ databases">
        <title>Chitinophaga horti sp. nov., isolated from garden soil.</title>
        <authorList>
            <person name="Lee D.S."/>
            <person name="Han D.M."/>
            <person name="Baek J.H."/>
            <person name="Choi D.G."/>
            <person name="Jeon J.H."/>
            <person name="Jeon C.O."/>
        </authorList>
    </citation>
    <scope>NUCLEOTIDE SEQUENCE [LARGE SCALE GENOMIC DNA]</scope>
    <source>
        <strain evidence="8">GPA1</strain>
    </source>
</reference>
<dbReference type="NCBIfam" id="TIGR02937">
    <property type="entry name" value="sigma70-ECF"/>
    <property type="match status" value="1"/>
</dbReference>
<dbReference type="CDD" id="cd06171">
    <property type="entry name" value="Sigma70_r4"/>
    <property type="match status" value="1"/>
</dbReference>
<evidence type="ECO:0000256" key="2">
    <source>
        <dbReference type="ARBA" id="ARBA00023015"/>
    </source>
</evidence>
<dbReference type="InterPro" id="IPR013249">
    <property type="entry name" value="RNA_pol_sigma70_r4_t2"/>
</dbReference>
<proteinExistence type="inferred from homology"/>
<keyword evidence="2" id="KW-0805">Transcription regulation</keyword>
<dbReference type="InterPro" id="IPR007627">
    <property type="entry name" value="RNA_pol_sigma70_r2"/>
</dbReference>
<sequence>MSEDRNTEKEWLDRVALGDQDAFREIFQQHYKALCYYAGTIVDDWQEAEDLIQEVFSRLWDKRPEFPNAAALRSWLYVSVRNACLNHLKLKERQQSRDRDYAYFAGDTLSDLGAFDPRLAETEIIASLYREIDELPAQCRRIFRMSYLEGKKNEEIAGALSISYNTVRTQKLRALKLIRAGLLKRNLLPVFYAWLAFTGHFH</sequence>
<dbReference type="SUPFAM" id="SSF88946">
    <property type="entry name" value="Sigma2 domain of RNA polymerase sigma factors"/>
    <property type="match status" value="1"/>
</dbReference>
<gene>
    <name evidence="7" type="ORF">WJU16_16740</name>
</gene>
<dbReference type="Proteomes" id="UP001485459">
    <property type="component" value="Chromosome"/>
</dbReference>
<evidence type="ECO:0000313" key="7">
    <source>
        <dbReference type="EMBL" id="WZN39649.1"/>
    </source>
</evidence>
<evidence type="ECO:0000256" key="1">
    <source>
        <dbReference type="ARBA" id="ARBA00010641"/>
    </source>
</evidence>
<dbReference type="NCBIfam" id="TIGR02985">
    <property type="entry name" value="Sig70_bacteroi1"/>
    <property type="match status" value="1"/>
</dbReference>
<dbReference type="EMBL" id="CP149822">
    <property type="protein sequence ID" value="WZN39649.1"/>
    <property type="molecule type" value="Genomic_DNA"/>
</dbReference>
<protein>
    <submittedName>
        <fullName evidence="7">RNA polymerase sigma-70 factor</fullName>
    </submittedName>
</protein>
<organism evidence="7 8">
    <name type="scientific">Chitinophaga pollutisoli</name>
    <dbReference type="NCBI Taxonomy" id="3133966"/>
    <lineage>
        <taxon>Bacteria</taxon>
        <taxon>Pseudomonadati</taxon>
        <taxon>Bacteroidota</taxon>
        <taxon>Chitinophagia</taxon>
        <taxon>Chitinophagales</taxon>
        <taxon>Chitinophagaceae</taxon>
        <taxon>Chitinophaga</taxon>
    </lineage>
</organism>
<evidence type="ECO:0000313" key="8">
    <source>
        <dbReference type="Proteomes" id="UP001485459"/>
    </source>
</evidence>
<dbReference type="InterPro" id="IPR039425">
    <property type="entry name" value="RNA_pol_sigma-70-like"/>
</dbReference>
<name>A0ABZ2YL52_9BACT</name>
<keyword evidence="3" id="KW-0731">Sigma factor</keyword>